<dbReference type="InterPro" id="IPR003646">
    <property type="entry name" value="SH3-like_bac-type"/>
</dbReference>
<name>A0A211ZKQ9_9PROT</name>
<proteinExistence type="predicted"/>
<evidence type="ECO:0000256" key="1">
    <source>
        <dbReference type="SAM" id="SignalP"/>
    </source>
</evidence>
<sequence length="133" mass="14569">MRWKLALAAAAGLAMTALTATAANAAPGYTTASVRLRAGPSADYPTVARVRPGVPVQIFGCLGGWAWCDIGIGPDRGWAPGRFLAADFERRRRVIVDVAPRIGVPVITFDAGPYWDNYYRGRPWYHDRGRWAH</sequence>
<dbReference type="EMBL" id="NHON01000031">
    <property type="protein sequence ID" value="OWJ65861.1"/>
    <property type="molecule type" value="Genomic_DNA"/>
</dbReference>
<protein>
    <recommendedName>
        <fullName evidence="2">SH3b domain-containing protein</fullName>
    </recommendedName>
</protein>
<gene>
    <name evidence="3" type="ORF">BWR60_17665</name>
</gene>
<feature type="signal peptide" evidence="1">
    <location>
        <begin position="1"/>
        <end position="22"/>
    </location>
</feature>
<evidence type="ECO:0000313" key="4">
    <source>
        <dbReference type="Proteomes" id="UP000196655"/>
    </source>
</evidence>
<dbReference type="Proteomes" id="UP000196655">
    <property type="component" value="Unassembled WGS sequence"/>
</dbReference>
<accession>A0A211ZKQ9</accession>
<keyword evidence="4" id="KW-1185">Reference proteome</keyword>
<evidence type="ECO:0000313" key="3">
    <source>
        <dbReference type="EMBL" id="OWJ65861.1"/>
    </source>
</evidence>
<dbReference type="OrthoDB" id="8074373at2"/>
<comment type="caution">
    <text evidence="3">The sequence shown here is derived from an EMBL/GenBank/DDBJ whole genome shotgun (WGS) entry which is preliminary data.</text>
</comment>
<feature type="domain" description="SH3b" evidence="2">
    <location>
        <begin position="33"/>
        <end position="84"/>
    </location>
</feature>
<dbReference type="Gene3D" id="2.30.30.40">
    <property type="entry name" value="SH3 Domains"/>
    <property type="match status" value="1"/>
</dbReference>
<evidence type="ECO:0000259" key="2">
    <source>
        <dbReference type="Pfam" id="PF08239"/>
    </source>
</evidence>
<organism evidence="3 4">
    <name type="scientific">Inquilinus limosus</name>
    <dbReference type="NCBI Taxonomy" id="171674"/>
    <lineage>
        <taxon>Bacteria</taxon>
        <taxon>Pseudomonadati</taxon>
        <taxon>Pseudomonadota</taxon>
        <taxon>Alphaproteobacteria</taxon>
        <taxon>Rhodospirillales</taxon>
        <taxon>Rhodospirillaceae</taxon>
        <taxon>Inquilinus</taxon>
    </lineage>
</organism>
<dbReference type="STRING" id="1122125.GCA_000423185_01468"/>
<feature type="chain" id="PRO_5013120837" description="SH3b domain-containing protein" evidence="1">
    <location>
        <begin position="23"/>
        <end position="133"/>
    </location>
</feature>
<reference evidence="4" key="1">
    <citation type="submission" date="2017-05" db="EMBL/GenBank/DDBJ databases">
        <authorList>
            <person name="Macchi M."/>
            <person name="Festa S."/>
            <person name="Coppotelli B.M."/>
            <person name="Morelli I.S."/>
        </authorList>
    </citation>
    <scope>NUCLEOTIDE SEQUENCE [LARGE SCALE GENOMIC DNA]</scope>
    <source>
        <strain evidence="4">I</strain>
    </source>
</reference>
<dbReference type="RefSeq" id="WP_088152341.1">
    <property type="nucleotide sequence ID" value="NZ_NHON01000031.1"/>
</dbReference>
<dbReference type="AlphaFoldDB" id="A0A211ZKQ9"/>
<keyword evidence="1" id="KW-0732">Signal</keyword>
<dbReference type="Pfam" id="PF08239">
    <property type="entry name" value="SH3_3"/>
    <property type="match status" value="1"/>
</dbReference>